<dbReference type="InterPro" id="IPR043504">
    <property type="entry name" value="Peptidase_S1_PA_chymotrypsin"/>
</dbReference>
<keyword evidence="8" id="KW-0378">Hydrolase</keyword>
<proteinExistence type="evidence at transcript level"/>
<evidence type="ECO:0000256" key="6">
    <source>
        <dbReference type="ARBA" id="ARBA00055534"/>
    </source>
</evidence>
<dbReference type="CDD" id="cd00190">
    <property type="entry name" value="Tryp_SPc"/>
    <property type="match status" value="1"/>
</dbReference>
<protein>
    <submittedName>
        <fullName evidence="11">Serine protease 1</fullName>
    </submittedName>
</protein>
<evidence type="ECO:0000256" key="5">
    <source>
        <dbReference type="ARBA" id="ARBA00024195"/>
    </source>
</evidence>
<organism evidence="11">
    <name type="scientific">Hyphantria cunea</name>
    <name type="common">Fall webworm moth</name>
    <name type="synonym">Phalaena cunea</name>
    <dbReference type="NCBI Taxonomy" id="39466"/>
    <lineage>
        <taxon>Eukaryota</taxon>
        <taxon>Metazoa</taxon>
        <taxon>Ecdysozoa</taxon>
        <taxon>Arthropoda</taxon>
        <taxon>Hexapoda</taxon>
        <taxon>Insecta</taxon>
        <taxon>Pterygota</taxon>
        <taxon>Neoptera</taxon>
        <taxon>Endopterygota</taxon>
        <taxon>Lepidoptera</taxon>
        <taxon>Glossata</taxon>
        <taxon>Ditrysia</taxon>
        <taxon>Noctuoidea</taxon>
        <taxon>Erebidae</taxon>
        <taxon>Arctiinae</taxon>
        <taxon>Hyphantria</taxon>
    </lineage>
</organism>
<dbReference type="PROSITE" id="PS00135">
    <property type="entry name" value="TRYPSIN_SER"/>
    <property type="match status" value="1"/>
</dbReference>
<dbReference type="PRINTS" id="PR00722">
    <property type="entry name" value="CHYMOTRYPSIN"/>
</dbReference>
<accession>A0A482E8V1</accession>
<dbReference type="InterPro" id="IPR018114">
    <property type="entry name" value="TRYPSIN_HIS"/>
</dbReference>
<dbReference type="PANTHER" id="PTHR24256">
    <property type="entry name" value="TRYPTASE-RELATED"/>
    <property type="match status" value="1"/>
</dbReference>
<dbReference type="GO" id="GO:0004252">
    <property type="term" value="F:serine-type endopeptidase activity"/>
    <property type="evidence" value="ECO:0007669"/>
    <property type="project" value="InterPro"/>
</dbReference>
<dbReference type="FunFam" id="2.40.10.10:FF:000068">
    <property type="entry name" value="transmembrane protease serine 2"/>
    <property type="match status" value="1"/>
</dbReference>
<dbReference type="InterPro" id="IPR009003">
    <property type="entry name" value="Peptidase_S1_PA"/>
</dbReference>
<dbReference type="GO" id="GO:0005576">
    <property type="term" value="C:extracellular region"/>
    <property type="evidence" value="ECO:0007669"/>
    <property type="project" value="UniProtKB-SubCell"/>
</dbReference>
<reference evidence="11" key="1">
    <citation type="submission" date="2018-07" db="EMBL/GenBank/DDBJ databases">
        <title>Cloning of serine protease gene HcSP1 and its temporal and spatial expression patterns as well as its expression profile after feeding on different host plants in Hyphantria cunea(Drury).</title>
        <authorList>
            <person name="Zhao X."/>
        </authorList>
    </citation>
    <scope>NUCLEOTIDE SEQUENCE</scope>
    <source>
        <strain evidence="11">19941129</strain>
    </source>
</reference>
<dbReference type="EMBL" id="MH663425">
    <property type="protein sequence ID" value="QBM20310.1"/>
    <property type="molecule type" value="mRNA"/>
</dbReference>
<dbReference type="SMART" id="SM00020">
    <property type="entry name" value="Tryp_SPc"/>
    <property type="match status" value="1"/>
</dbReference>
<keyword evidence="9" id="KW-0732">Signal</keyword>
<evidence type="ECO:0000256" key="1">
    <source>
        <dbReference type="ARBA" id="ARBA00004239"/>
    </source>
</evidence>
<dbReference type="InterPro" id="IPR001254">
    <property type="entry name" value="Trypsin_dom"/>
</dbReference>
<evidence type="ECO:0000259" key="10">
    <source>
        <dbReference type="PROSITE" id="PS50240"/>
    </source>
</evidence>
<dbReference type="PROSITE" id="PS50240">
    <property type="entry name" value="TRYPSIN_DOM"/>
    <property type="match status" value="1"/>
</dbReference>
<comment type="similarity">
    <text evidence="5">Belongs to the peptidase S1 family. CLIP subfamily.</text>
</comment>
<name>A0A482E8V1_HYPCU</name>
<keyword evidence="7" id="KW-1205">Fibrinolytic toxin</keyword>
<evidence type="ECO:0000256" key="4">
    <source>
        <dbReference type="ARBA" id="ARBA00023240"/>
    </source>
</evidence>
<dbReference type="Pfam" id="PF00089">
    <property type="entry name" value="Trypsin"/>
    <property type="match status" value="1"/>
</dbReference>
<dbReference type="AlphaFoldDB" id="A0A482E8V1"/>
<keyword evidence="8" id="KW-0720">Serine protease</keyword>
<dbReference type="Gene3D" id="2.40.10.10">
    <property type="entry name" value="Trypsin-like serine proteases"/>
    <property type="match status" value="1"/>
</dbReference>
<comment type="function">
    <text evidence="6">Fibrinolytic activity; shows preferential cleavage of Arg-Gly bonds in all three fibrinogen chains. Contact with the caterpillars causes severe bleeding, due the anticoagulant effect of the protein.</text>
</comment>
<keyword evidence="2" id="KW-0800">Toxin</keyword>
<keyword evidence="4" id="KW-1199">Hemostasis impairing toxin</keyword>
<evidence type="ECO:0000256" key="7">
    <source>
        <dbReference type="ARBA" id="ARBA00084094"/>
    </source>
</evidence>
<sequence length="293" mass="30541">MKVFVLLALVAAVQSRNINTEDVIDLEDLTAYGYHDKIGIPLANEIRLAESQLSSRIAGGSASSLGQFPYQAGLVIDVPGGQSVCGGAIVNQNRVLTAAHCWFDGRVRATRLTVVAGSIRLFSGGQRIATNSIAMHGSWNPNLIRNDIAMINLPSRLSFSGTIAAIALPSGGQLNENFAGNTGVASGFGRTGDGANGGITINQALRHVNLPIITNAVCSRSFGIVTAGNICTSGANGRSTCQGDSGGPLAVNRNNRPLLVGLTSFGSIQGCQRGFPAAYVRVTTFISWILART</sequence>
<dbReference type="InterPro" id="IPR033116">
    <property type="entry name" value="TRYPSIN_SER"/>
</dbReference>
<evidence type="ECO:0000256" key="9">
    <source>
        <dbReference type="SAM" id="SignalP"/>
    </source>
</evidence>
<dbReference type="GO" id="GO:0090729">
    <property type="term" value="F:toxin activity"/>
    <property type="evidence" value="ECO:0007669"/>
    <property type="project" value="UniProtKB-KW"/>
</dbReference>
<evidence type="ECO:0000256" key="8">
    <source>
        <dbReference type="RuleBase" id="RU363034"/>
    </source>
</evidence>
<gene>
    <name evidence="11" type="primary">sp1</name>
</gene>
<dbReference type="SUPFAM" id="SSF50494">
    <property type="entry name" value="Trypsin-like serine proteases"/>
    <property type="match status" value="1"/>
</dbReference>
<keyword evidence="3" id="KW-1015">Disulfide bond</keyword>
<dbReference type="InterPro" id="IPR051487">
    <property type="entry name" value="Ser/Thr_Proteases_Immune/Dev"/>
</dbReference>
<comment type="subcellular location">
    <subcellularLocation>
        <location evidence="1">Secreted</location>
        <location evidence="1">Extracellular space</location>
    </subcellularLocation>
</comment>
<keyword evidence="8 11" id="KW-0645">Protease</keyword>
<evidence type="ECO:0000256" key="3">
    <source>
        <dbReference type="ARBA" id="ARBA00023157"/>
    </source>
</evidence>
<dbReference type="PROSITE" id="PS00134">
    <property type="entry name" value="TRYPSIN_HIS"/>
    <property type="match status" value="1"/>
</dbReference>
<feature type="signal peptide" evidence="9">
    <location>
        <begin position="1"/>
        <end position="15"/>
    </location>
</feature>
<feature type="chain" id="PRO_5019751184" evidence="9">
    <location>
        <begin position="16"/>
        <end position="293"/>
    </location>
</feature>
<evidence type="ECO:0000256" key="2">
    <source>
        <dbReference type="ARBA" id="ARBA00022656"/>
    </source>
</evidence>
<evidence type="ECO:0000313" key="11">
    <source>
        <dbReference type="EMBL" id="QBM20310.1"/>
    </source>
</evidence>
<feature type="domain" description="Peptidase S1" evidence="10">
    <location>
        <begin position="57"/>
        <end position="293"/>
    </location>
</feature>
<dbReference type="GO" id="GO:0006508">
    <property type="term" value="P:proteolysis"/>
    <property type="evidence" value="ECO:0007669"/>
    <property type="project" value="UniProtKB-KW"/>
</dbReference>
<dbReference type="InterPro" id="IPR001314">
    <property type="entry name" value="Peptidase_S1A"/>
</dbReference>